<gene>
    <name evidence="2" type="ORF">PFBG_04469</name>
</gene>
<keyword evidence="1" id="KW-0812">Transmembrane</keyword>
<keyword evidence="1" id="KW-1133">Transmembrane helix</keyword>
<feature type="transmembrane region" description="Helical" evidence="1">
    <location>
        <begin position="57"/>
        <end position="75"/>
    </location>
</feature>
<reference evidence="3" key="1">
    <citation type="submission" date="2007-11" db="EMBL/GenBank/DDBJ databases">
        <authorList>
            <consortium name="The Broad Institute Genome Sequencing Platform"/>
            <person name="Volkman S.K."/>
            <person name="Daily J.P."/>
            <person name="Sarr O."/>
            <person name="Ndiaye D."/>
            <person name="Ndir O."/>
            <person name="Mboup S."/>
            <person name="Lukens A."/>
            <person name="Stange-Thomann N."/>
            <person name="Mauceli E."/>
            <person name="Gnerre S."/>
            <person name="Jaffe D."/>
            <person name="Zainoun J."/>
            <person name="Wiegand R.C."/>
            <person name="Birren B."/>
            <person name="Galagan J."/>
            <person name="Lander E."/>
            <person name="Wirth D.F."/>
        </authorList>
    </citation>
    <scope>NUCLEOTIDE SEQUENCE [LARGE SCALE GENOMIC DNA]</scope>
    <source>
        <strain evidence="3">7G8</strain>
    </source>
</reference>
<name>W7EWJ7_PLAF8</name>
<accession>W7EWJ7</accession>
<keyword evidence="1" id="KW-0472">Membrane</keyword>
<dbReference type="AlphaFoldDB" id="W7EWJ7"/>
<reference evidence="2 3" key="2">
    <citation type="submission" date="2013-02" db="EMBL/GenBank/DDBJ databases">
        <title>The Genome Sequence of Plasmodium falciparum 7G8.</title>
        <authorList>
            <consortium name="The Broad Institute Genome Sequencing Platform"/>
            <consortium name="The Broad Institute Genome Sequencing Center for Infectious Disease"/>
            <person name="Neafsey D."/>
            <person name="Cheeseman I."/>
            <person name="Volkman S."/>
            <person name="Adams J."/>
            <person name="Walker B."/>
            <person name="Young S.K."/>
            <person name="Zeng Q."/>
            <person name="Gargeya S."/>
            <person name="Fitzgerald M."/>
            <person name="Haas B."/>
            <person name="Abouelleil A."/>
            <person name="Alvarado L."/>
            <person name="Arachchi H.M."/>
            <person name="Berlin A.M."/>
            <person name="Chapman S.B."/>
            <person name="Dewar J."/>
            <person name="Goldberg J."/>
            <person name="Griggs A."/>
            <person name="Gujja S."/>
            <person name="Hansen M."/>
            <person name="Howarth C."/>
            <person name="Imamovic A."/>
            <person name="Larimer J."/>
            <person name="McCowan C."/>
            <person name="Murphy C."/>
            <person name="Neiman D."/>
            <person name="Pearson M."/>
            <person name="Priest M."/>
            <person name="Roberts A."/>
            <person name="Saif S."/>
            <person name="Shea T."/>
            <person name="Sisk P."/>
            <person name="Sykes S."/>
            <person name="Wortman J."/>
            <person name="Nusbaum C."/>
            <person name="Birren B."/>
        </authorList>
    </citation>
    <scope>NUCLEOTIDE SEQUENCE [LARGE SCALE GENOMIC DNA]</scope>
    <source>
        <strain evidence="2 3">7G8</strain>
    </source>
</reference>
<feature type="transmembrane region" description="Helical" evidence="1">
    <location>
        <begin position="18"/>
        <end position="37"/>
    </location>
</feature>
<evidence type="ECO:0000313" key="2">
    <source>
        <dbReference type="EMBL" id="EUR66598.1"/>
    </source>
</evidence>
<dbReference type="EMBL" id="KE123633">
    <property type="protein sequence ID" value="EUR66598.1"/>
    <property type="molecule type" value="Genomic_DNA"/>
</dbReference>
<organism evidence="2 3">
    <name type="scientific">Plasmodium falciparum (isolate 7G8)</name>
    <dbReference type="NCBI Taxonomy" id="57266"/>
    <lineage>
        <taxon>Eukaryota</taxon>
        <taxon>Sar</taxon>
        <taxon>Alveolata</taxon>
        <taxon>Apicomplexa</taxon>
        <taxon>Aconoidasida</taxon>
        <taxon>Haemosporida</taxon>
        <taxon>Plasmodiidae</taxon>
        <taxon>Plasmodium</taxon>
        <taxon>Plasmodium (Laverania)</taxon>
    </lineage>
</organism>
<proteinExistence type="predicted"/>
<protein>
    <submittedName>
        <fullName evidence="2">Uncharacterized protein</fullName>
    </submittedName>
</protein>
<sequence>MTYEITSIIYIMKENIKYLYLTEFLIYILYFFIYFVLNNNNFTCYNEKITCNYISLVLHPFKLITSVTFIHILFIC</sequence>
<evidence type="ECO:0000256" key="1">
    <source>
        <dbReference type="SAM" id="Phobius"/>
    </source>
</evidence>
<evidence type="ECO:0000313" key="3">
    <source>
        <dbReference type="Proteomes" id="UP000030688"/>
    </source>
</evidence>
<dbReference type="Proteomes" id="UP000030688">
    <property type="component" value="Unassembled WGS sequence"/>
</dbReference>